<evidence type="ECO:0000313" key="2">
    <source>
        <dbReference type="EMBL" id="QPL06472.1"/>
    </source>
</evidence>
<evidence type="ECO:0000256" key="1">
    <source>
        <dbReference type="SAM" id="MobiDB-lite"/>
    </source>
</evidence>
<feature type="region of interest" description="Disordered" evidence="1">
    <location>
        <begin position="36"/>
        <end position="71"/>
    </location>
</feature>
<gene>
    <name evidence="2" type="ORF">ID810_01210</name>
</gene>
<protein>
    <submittedName>
        <fullName evidence="2">Transcriptional regulator</fullName>
    </submittedName>
</protein>
<keyword evidence="3" id="KW-1185">Reference proteome</keyword>
<accession>A0A7T0LMF1</accession>
<proteinExistence type="predicted"/>
<name>A0A7T0LMF1_9ACTO</name>
<dbReference type="EMBL" id="CP063989">
    <property type="protein sequence ID" value="QPL06472.1"/>
    <property type="molecule type" value="Genomic_DNA"/>
</dbReference>
<sequence>MGRERRRHRRVVALSATDRERVARGELPEAEAEVERRRGLDALTQARARPDGAGEQANDARLLAEVPPHWG</sequence>
<dbReference type="AlphaFoldDB" id="A0A7T0LMF1"/>
<organism evidence="2 3">
    <name type="scientific">Actinomyces respiraculi</name>
    <dbReference type="NCBI Taxonomy" id="2744574"/>
    <lineage>
        <taxon>Bacteria</taxon>
        <taxon>Bacillati</taxon>
        <taxon>Actinomycetota</taxon>
        <taxon>Actinomycetes</taxon>
        <taxon>Actinomycetales</taxon>
        <taxon>Actinomycetaceae</taxon>
        <taxon>Actinomyces</taxon>
    </lineage>
</organism>
<reference evidence="2 3" key="1">
    <citation type="submission" date="2020-11" db="EMBL/GenBank/DDBJ databases">
        <title>Actinomyces sp. ZJ750.</title>
        <authorList>
            <person name="Zhou J."/>
        </authorList>
    </citation>
    <scope>NUCLEOTIDE SEQUENCE [LARGE SCALE GENOMIC DNA]</scope>
    <source>
        <strain evidence="2 3">ZJ750</strain>
    </source>
</reference>
<dbReference type="KEGG" id="arep:ID810_01210"/>
<evidence type="ECO:0000313" key="3">
    <source>
        <dbReference type="Proteomes" id="UP000594637"/>
    </source>
</evidence>
<dbReference type="Proteomes" id="UP000594637">
    <property type="component" value="Chromosome"/>
</dbReference>